<keyword evidence="5" id="KW-1185">Reference proteome</keyword>
<dbReference type="InterPro" id="IPR047141">
    <property type="entry name" value="Stealth"/>
</dbReference>
<evidence type="ECO:0000313" key="5">
    <source>
        <dbReference type="Proteomes" id="UP001551482"/>
    </source>
</evidence>
<dbReference type="EMBL" id="JBEZFP010000295">
    <property type="protein sequence ID" value="MEU8140269.1"/>
    <property type="molecule type" value="Genomic_DNA"/>
</dbReference>
<dbReference type="Proteomes" id="UP001551482">
    <property type="component" value="Unassembled WGS sequence"/>
</dbReference>
<dbReference type="PANTHER" id="PTHR24045">
    <property type="match status" value="1"/>
</dbReference>
<feature type="domain" description="Stealth protein CR4 conserved region 4" evidence="3">
    <location>
        <begin position="115"/>
        <end position="168"/>
    </location>
</feature>
<proteinExistence type="predicted"/>
<sequence>TTVPMTPVAADDEFNMSAAKNNRALIAERFGRTLVNAFLHTPHPLRRSVLADLETEFADAVTRTAHSPLRSHGDISIASSLHHYYAFLTGRSVPGAISCGFVNVGLREQQKRLTRLLSARPHDVFCLNDYHDGDVPADEQARVIHAFLTEYFPVASQFERGTERNNAARDSLRSV</sequence>
<evidence type="ECO:0000259" key="3">
    <source>
        <dbReference type="Pfam" id="PF17103"/>
    </source>
</evidence>
<evidence type="ECO:0000259" key="2">
    <source>
        <dbReference type="Pfam" id="PF17102"/>
    </source>
</evidence>
<comment type="caution">
    <text evidence="4">The sequence shown here is derived from an EMBL/GenBank/DDBJ whole genome shotgun (WGS) entry which is preliminary data.</text>
</comment>
<dbReference type="InterPro" id="IPR031357">
    <property type="entry name" value="Stealth_CR3"/>
</dbReference>
<dbReference type="InterPro" id="IPR031356">
    <property type="entry name" value="Stealth_CR4"/>
</dbReference>
<feature type="domain" description="Stealth protein CR3 conserved region 3" evidence="2">
    <location>
        <begin position="40"/>
        <end position="86"/>
    </location>
</feature>
<evidence type="ECO:0000313" key="4">
    <source>
        <dbReference type="EMBL" id="MEU8140269.1"/>
    </source>
</evidence>
<dbReference type="Pfam" id="PF17102">
    <property type="entry name" value="Stealth_CR3"/>
    <property type="match status" value="1"/>
</dbReference>
<feature type="non-terminal residue" evidence="4">
    <location>
        <position position="1"/>
    </location>
</feature>
<keyword evidence="1" id="KW-0808">Transferase</keyword>
<gene>
    <name evidence="4" type="ORF">AB0C36_43160</name>
</gene>
<dbReference type="PANTHER" id="PTHR24045:SF0">
    <property type="entry name" value="N-ACETYLGLUCOSAMINE-1-PHOSPHOTRANSFERASE SUBUNITS ALPHA_BETA"/>
    <property type="match status" value="1"/>
</dbReference>
<evidence type="ECO:0000256" key="1">
    <source>
        <dbReference type="ARBA" id="ARBA00022679"/>
    </source>
</evidence>
<organism evidence="4 5">
    <name type="scientific">Streptodolium elevatio</name>
    <dbReference type="NCBI Taxonomy" id="3157996"/>
    <lineage>
        <taxon>Bacteria</taxon>
        <taxon>Bacillati</taxon>
        <taxon>Actinomycetota</taxon>
        <taxon>Actinomycetes</taxon>
        <taxon>Kitasatosporales</taxon>
        <taxon>Streptomycetaceae</taxon>
        <taxon>Streptodolium</taxon>
    </lineage>
</organism>
<accession>A0ABV3DZK4</accession>
<name>A0ABV3DZK4_9ACTN</name>
<dbReference type="RefSeq" id="WP_358365309.1">
    <property type="nucleotide sequence ID" value="NZ_JBEZFP010000295.1"/>
</dbReference>
<protein>
    <submittedName>
        <fullName evidence="4">Stealth conserved region 3 domain-containing protein</fullName>
    </submittedName>
</protein>
<reference evidence="4 5" key="1">
    <citation type="submission" date="2024-06" db="EMBL/GenBank/DDBJ databases">
        <title>The Natural Products Discovery Center: Release of the First 8490 Sequenced Strains for Exploring Actinobacteria Biosynthetic Diversity.</title>
        <authorList>
            <person name="Kalkreuter E."/>
            <person name="Kautsar S.A."/>
            <person name="Yang D."/>
            <person name="Bader C.D."/>
            <person name="Teijaro C.N."/>
            <person name="Fluegel L."/>
            <person name="Davis C.M."/>
            <person name="Simpson J.R."/>
            <person name="Lauterbach L."/>
            <person name="Steele A.D."/>
            <person name="Gui C."/>
            <person name="Meng S."/>
            <person name="Li G."/>
            <person name="Viehrig K."/>
            <person name="Ye F."/>
            <person name="Su P."/>
            <person name="Kiefer A.F."/>
            <person name="Nichols A."/>
            <person name="Cepeda A.J."/>
            <person name="Yan W."/>
            <person name="Fan B."/>
            <person name="Jiang Y."/>
            <person name="Adhikari A."/>
            <person name="Zheng C.-J."/>
            <person name="Schuster L."/>
            <person name="Cowan T.M."/>
            <person name="Smanski M.J."/>
            <person name="Chevrette M.G."/>
            <person name="De Carvalho L.P.S."/>
            <person name="Shen B."/>
        </authorList>
    </citation>
    <scope>NUCLEOTIDE SEQUENCE [LARGE SCALE GENOMIC DNA]</scope>
    <source>
        <strain evidence="4 5">NPDC048946</strain>
    </source>
</reference>
<dbReference type="Pfam" id="PF17103">
    <property type="entry name" value="Stealth_CR4"/>
    <property type="match status" value="1"/>
</dbReference>